<feature type="non-terminal residue" evidence="1">
    <location>
        <position position="1"/>
    </location>
</feature>
<gene>
    <name evidence="1" type="ORF">RPERSI_LOCUS25490</name>
</gene>
<name>A0ACA9S2L2_9GLOM</name>
<evidence type="ECO:0000313" key="1">
    <source>
        <dbReference type="EMBL" id="CAG8821048.1"/>
    </source>
</evidence>
<keyword evidence="2" id="KW-1185">Reference proteome</keyword>
<reference evidence="1" key="1">
    <citation type="submission" date="2021-06" db="EMBL/GenBank/DDBJ databases">
        <authorList>
            <person name="Kallberg Y."/>
            <person name="Tangrot J."/>
            <person name="Rosling A."/>
        </authorList>
    </citation>
    <scope>NUCLEOTIDE SEQUENCE</scope>
    <source>
        <strain evidence="1">MA461A</strain>
    </source>
</reference>
<evidence type="ECO:0000313" key="2">
    <source>
        <dbReference type="Proteomes" id="UP000789920"/>
    </source>
</evidence>
<proteinExistence type="predicted"/>
<organism evidence="1 2">
    <name type="scientific">Racocetra persica</name>
    <dbReference type="NCBI Taxonomy" id="160502"/>
    <lineage>
        <taxon>Eukaryota</taxon>
        <taxon>Fungi</taxon>
        <taxon>Fungi incertae sedis</taxon>
        <taxon>Mucoromycota</taxon>
        <taxon>Glomeromycotina</taxon>
        <taxon>Glomeromycetes</taxon>
        <taxon>Diversisporales</taxon>
        <taxon>Gigasporaceae</taxon>
        <taxon>Racocetra</taxon>
    </lineage>
</organism>
<comment type="caution">
    <text evidence="1">The sequence shown here is derived from an EMBL/GenBank/DDBJ whole genome shotgun (WGS) entry which is preliminary data.</text>
</comment>
<dbReference type="EMBL" id="CAJVQC010084389">
    <property type="protein sequence ID" value="CAG8821048.1"/>
    <property type="molecule type" value="Genomic_DNA"/>
</dbReference>
<dbReference type="Proteomes" id="UP000789920">
    <property type="component" value="Unassembled WGS sequence"/>
</dbReference>
<sequence>SYLVVDCGGGTVDLTIRTLLENKTLDEVTERSGALCGGACVDENFIKFLGKKIGEDTIMKFKQKHYGEYQYLINNFFCSKIKFCFTGEPSNARKRIILDLDRECPRLKKYVKDCVRIPINFDDIVSMFDPVIDQIINLIEKQLANTTKKCSAMFLVGGFSESIYLIKRIKDRFRMEVPQINVPQNPITSVIRGAVMYGLNKNIIKNRILPMSYGFEVYERTTTRFDKFGCIASRGQRIALEEKFTKKCIPVYDDQKAVHFKVFATSKTNPEYCNEDGMKEVGDLHIELPDDNSSSNKSEVELSLTFGELLITATAKNKENKTLTAKFTYARPEFVELA</sequence>
<protein>
    <submittedName>
        <fullName evidence="1">35004_t:CDS:1</fullName>
    </submittedName>
</protein>
<accession>A0ACA9S2L2</accession>